<dbReference type="InterPro" id="IPR032816">
    <property type="entry name" value="VTT_dom"/>
</dbReference>
<sequence length="278" mass="28593">MPTAGLKSNEPPAGAKNPTGLNAAALRADGDAASAAEAGSGKRGGLTRYLPIAGLLVVFALASALGLHRYLSLDAFLDSRQALKAWVEAHWVLAGLGFILLYAGLVAVAFPAASLVTVASGFLFGWFIGGALTVIGATLGATVLFIAARTAFGDILRKKTGGAVARFAEGFRDDAFAYLIVLRLTPALPFFVVNVAPAFFDVSVSTYVITTFLGIIPGSMVYAFLGSGLDQALVNAGEGAFSIADLVTPEMTIAFVGLAGLAILGVLLKKTVLRKRAA</sequence>
<comment type="caution">
    <text evidence="9">The sequence shown here is derived from an EMBL/GenBank/DDBJ whole genome shotgun (WGS) entry which is preliminary data.</text>
</comment>
<evidence type="ECO:0000256" key="5">
    <source>
        <dbReference type="ARBA" id="ARBA00023136"/>
    </source>
</evidence>
<gene>
    <name evidence="9" type="ORF">J1C48_05875</name>
</gene>
<dbReference type="GO" id="GO:0005886">
    <property type="term" value="C:plasma membrane"/>
    <property type="evidence" value="ECO:0007669"/>
    <property type="project" value="UniProtKB-SubCell"/>
</dbReference>
<evidence type="ECO:0000256" key="7">
    <source>
        <dbReference type="SAM" id="MobiDB-lite"/>
    </source>
</evidence>
<feature type="region of interest" description="Disordered" evidence="7">
    <location>
        <begin position="1"/>
        <end position="20"/>
    </location>
</feature>
<feature type="transmembrane region" description="Helical" evidence="6">
    <location>
        <begin position="251"/>
        <end position="268"/>
    </location>
</feature>
<dbReference type="PANTHER" id="PTHR12677:SF59">
    <property type="entry name" value="GOLGI APPARATUS MEMBRANE PROTEIN TVP38-RELATED"/>
    <property type="match status" value="1"/>
</dbReference>
<evidence type="ECO:0000256" key="6">
    <source>
        <dbReference type="RuleBase" id="RU366058"/>
    </source>
</evidence>
<dbReference type="RefSeq" id="WP_207256845.1">
    <property type="nucleotide sequence ID" value="NZ_JAFMPP010000003.1"/>
</dbReference>
<feature type="transmembrane region" description="Helical" evidence="6">
    <location>
        <begin position="91"/>
        <end position="110"/>
    </location>
</feature>
<keyword evidence="4 6" id="KW-1133">Transmembrane helix</keyword>
<evidence type="ECO:0000256" key="4">
    <source>
        <dbReference type="ARBA" id="ARBA00022989"/>
    </source>
</evidence>
<proteinExistence type="inferred from homology"/>
<keyword evidence="2 6" id="KW-1003">Cell membrane</keyword>
<comment type="subcellular location">
    <subcellularLocation>
        <location evidence="1 6">Cell membrane</location>
        <topology evidence="1 6">Multi-pass membrane protein</topology>
    </subcellularLocation>
</comment>
<dbReference type="AlphaFoldDB" id="A0A939FXR2"/>
<keyword evidence="3 6" id="KW-0812">Transmembrane</keyword>
<comment type="similarity">
    <text evidence="6">Belongs to the TVP38/TMEM64 family.</text>
</comment>
<dbReference type="Proteomes" id="UP000664122">
    <property type="component" value="Unassembled WGS sequence"/>
</dbReference>
<name>A0A939FXR2_9HYPH</name>
<evidence type="ECO:0000256" key="3">
    <source>
        <dbReference type="ARBA" id="ARBA00022692"/>
    </source>
</evidence>
<keyword evidence="10" id="KW-1185">Reference proteome</keyword>
<feature type="transmembrane region" description="Helical" evidence="6">
    <location>
        <begin position="49"/>
        <end position="71"/>
    </location>
</feature>
<evidence type="ECO:0000313" key="10">
    <source>
        <dbReference type="Proteomes" id="UP000664122"/>
    </source>
</evidence>
<feature type="transmembrane region" description="Helical" evidence="6">
    <location>
        <begin position="122"/>
        <end position="148"/>
    </location>
</feature>
<keyword evidence="5 6" id="KW-0472">Membrane</keyword>
<feature type="transmembrane region" description="Helical" evidence="6">
    <location>
        <begin position="175"/>
        <end position="200"/>
    </location>
</feature>
<evidence type="ECO:0000256" key="2">
    <source>
        <dbReference type="ARBA" id="ARBA00022475"/>
    </source>
</evidence>
<feature type="domain" description="VTT" evidence="8">
    <location>
        <begin position="114"/>
        <end position="227"/>
    </location>
</feature>
<evidence type="ECO:0000259" key="8">
    <source>
        <dbReference type="Pfam" id="PF09335"/>
    </source>
</evidence>
<dbReference type="Pfam" id="PF09335">
    <property type="entry name" value="VTT_dom"/>
    <property type="match status" value="1"/>
</dbReference>
<feature type="transmembrane region" description="Helical" evidence="6">
    <location>
        <begin position="207"/>
        <end position="225"/>
    </location>
</feature>
<organism evidence="9 10">
    <name type="scientific">Jiella flava</name>
    <dbReference type="NCBI Taxonomy" id="2816857"/>
    <lineage>
        <taxon>Bacteria</taxon>
        <taxon>Pseudomonadati</taxon>
        <taxon>Pseudomonadota</taxon>
        <taxon>Alphaproteobacteria</taxon>
        <taxon>Hyphomicrobiales</taxon>
        <taxon>Aurantimonadaceae</taxon>
        <taxon>Jiella</taxon>
    </lineage>
</organism>
<dbReference type="PANTHER" id="PTHR12677">
    <property type="entry name" value="GOLGI APPARATUS MEMBRANE PROTEIN TVP38-RELATED"/>
    <property type="match status" value="1"/>
</dbReference>
<reference evidence="9" key="1">
    <citation type="submission" date="2021-03" db="EMBL/GenBank/DDBJ databases">
        <title>Whole genome sequence of Jiella sp. CQZ9-1.</title>
        <authorList>
            <person name="Tuo L."/>
        </authorList>
    </citation>
    <scope>NUCLEOTIDE SEQUENCE</scope>
    <source>
        <strain evidence="9">CQZ9-1</strain>
    </source>
</reference>
<accession>A0A939FXR2</accession>
<protein>
    <recommendedName>
        <fullName evidence="6">TVP38/TMEM64 family membrane protein</fullName>
    </recommendedName>
</protein>
<evidence type="ECO:0000313" key="9">
    <source>
        <dbReference type="EMBL" id="MBO0662095.1"/>
    </source>
</evidence>
<evidence type="ECO:0000256" key="1">
    <source>
        <dbReference type="ARBA" id="ARBA00004651"/>
    </source>
</evidence>
<dbReference type="EMBL" id="JAFMPP010000003">
    <property type="protein sequence ID" value="MBO0662095.1"/>
    <property type="molecule type" value="Genomic_DNA"/>
</dbReference>
<dbReference type="InterPro" id="IPR015414">
    <property type="entry name" value="TMEM64"/>
</dbReference>